<dbReference type="OrthoDB" id="2133982at2"/>
<dbReference type="Proteomes" id="UP000273977">
    <property type="component" value="Unassembled WGS sequence"/>
</dbReference>
<name>A0A3N4H0U4_9LACT</name>
<protein>
    <submittedName>
        <fullName evidence="1">Uncharacterized protein</fullName>
    </submittedName>
</protein>
<organism evidence="1 2">
    <name type="scientific">Aerococcus agrisoli</name>
    <dbReference type="NCBI Taxonomy" id="2487350"/>
    <lineage>
        <taxon>Bacteria</taxon>
        <taxon>Bacillati</taxon>
        <taxon>Bacillota</taxon>
        <taxon>Bacilli</taxon>
        <taxon>Lactobacillales</taxon>
        <taxon>Aerococcaceae</taxon>
        <taxon>Aerococcus</taxon>
    </lineage>
</organism>
<reference evidence="1 2" key="1">
    <citation type="submission" date="2018-11" db="EMBL/GenBank/DDBJ databases">
        <title>Aerococcus sp. SJQ22, whole genome shotgun sequence.</title>
        <authorList>
            <person name="Sun L."/>
            <person name="Gao X."/>
            <person name="Chen W."/>
            <person name="Huang K."/>
        </authorList>
    </citation>
    <scope>NUCLEOTIDE SEQUENCE [LARGE SCALE GENOMIC DNA]</scope>
    <source>
        <strain evidence="1 2">SJQ22</strain>
    </source>
</reference>
<gene>
    <name evidence="1" type="ORF">EF384_00680</name>
</gene>
<evidence type="ECO:0000313" key="2">
    <source>
        <dbReference type="Proteomes" id="UP000273977"/>
    </source>
</evidence>
<dbReference type="EMBL" id="RKMG01000002">
    <property type="protein sequence ID" value="RPA64961.1"/>
    <property type="molecule type" value="Genomic_DNA"/>
</dbReference>
<comment type="caution">
    <text evidence="1">The sequence shown here is derived from an EMBL/GenBank/DDBJ whole genome shotgun (WGS) entry which is preliminary data.</text>
</comment>
<evidence type="ECO:0000313" key="1">
    <source>
        <dbReference type="EMBL" id="RPA64961.1"/>
    </source>
</evidence>
<proteinExistence type="predicted"/>
<keyword evidence="2" id="KW-1185">Reference proteome</keyword>
<dbReference type="RefSeq" id="WP_123779069.1">
    <property type="nucleotide sequence ID" value="NZ_RKMG01000002.1"/>
</dbReference>
<accession>A0A3N4H0U4</accession>
<dbReference type="AlphaFoldDB" id="A0A3N4H0U4"/>
<sequence length="336" mass="39565">MMNQDNDFERSFKLDVEESIQLMKQGNMTESLKMLLVARRKRKSVVDFRNYTIGVLYEEELETDLVDIFALLIEVYGERVMADPDIIDVEAEVPWKEFYQFIQKVLQGQIKLSLPQHGILSPIMQVIIVPEMMSKIAAIELDPDDERSNVEALHGLHTLFDKLLLTERPLTILEKAQINHLLELEDDVPAEKLLSFLNRDRDFVFQSEILQYIHAHKHDGRNITLKDIYDDSHEISLNDLFEIETNQRFLDLVSYVEEVYVHEPYRVAYLMENIYDIYTVMYPFVDELGAIDAEDLIEGLTQLMESGDPQHIENQVLKDIYDYWFYEYMQNFASFD</sequence>